<evidence type="ECO:0000256" key="4">
    <source>
        <dbReference type="ARBA" id="ARBA00022475"/>
    </source>
</evidence>
<proteinExistence type="inferred from homology"/>
<feature type="transmembrane region" description="Helical" evidence="8">
    <location>
        <begin position="12"/>
        <end position="30"/>
    </location>
</feature>
<evidence type="ECO:0000256" key="6">
    <source>
        <dbReference type="ARBA" id="ARBA00022989"/>
    </source>
</evidence>
<evidence type="ECO:0000256" key="2">
    <source>
        <dbReference type="ARBA" id="ARBA00010942"/>
    </source>
</evidence>
<reference evidence="9" key="1">
    <citation type="journal article" date="2020" name="mSystems">
        <title>Genome- and Community-Level Interaction Insights into Carbon Utilization and Element Cycling Functions of Hydrothermarchaeota in Hydrothermal Sediment.</title>
        <authorList>
            <person name="Zhou Z."/>
            <person name="Liu Y."/>
            <person name="Xu W."/>
            <person name="Pan J."/>
            <person name="Luo Z.H."/>
            <person name="Li M."/>
        </authorList>
    </citation>
    <scope>NUCLEOTIDE SEQUENCE [LARGE SCALE GENOMIC DNA]</scope>
    <source>
        <strain evidence="9">SpSt-132</strain>
    </source>
</reference>
<accession>A0A7C2ZJ51</accession>
<comment type="subcellular location">
    <subcellularLocation>
        <location evidence="1">Cell membrane</location>
        <topology evidence="1">Multi-pass membrane protein</topology>
    </subcellularLocation>
</comment>
<dbReference type="GO" id="GO:0042910">
    <property type="term" value="F:xenobiotic transmembrane transporter activity"/>
    <property type="evidence" value="ECO:0007669"/>
    <property type="project" value="TreeGrafter"/>
</dbReference>
<evidence type="ECO:0000256" key="5">
    <source>
        <dbReference type="ARBA" id="ARBA00022692"/>
    </source>
</evidence>
<feature type="transmembrane region" description="Helical" evidence="8">
    <location>
        <begin position="520"/>
        <end position="539"/>
    </location>
</feature>
<gene>
    <name evidence="9" type="ORF">ENO47_09270</name>
</gene>
<keyword evidence="4" id="KW-1003">Cell membrane</keyword>
<dbReference type="GO" id="GO:0005886">
    <property type="term" value="C:plasma membrane"/>
    <property type="evidence" value="ECO:0007669"/>
    <property type="project" value="UniProtKB-SubCell"/>
</dbReference>
<feature type="transmembrane region" description="Helical" evidence="8">
    <location>
        <begin position="912"/>
        <end position="934"/>
    </location>
</feature>
<comment type="caution">
    <text evidence="9">The sequence shown here is derived from an EMBL/GenBank/DDBJ whole genome shotgun (WGS) entry which is preliminary data.</text>
</comment>
<dbReference type="EMBL" id="DSFP01000077">
    <property type="protein sequence ID" value="HEW46827.1"/>
    <property type="molecule type" value="Genomic_DNA"/>
</dbReference>
<dbReference type="Gene3D" id="1.20.1640.10">
    <property type="entry name" value="Multidrug efflux transporter AcrB transmembrane domain"/>
    <property type="match status" value="2"/>
</dbReference>
<feature type="transmembrane region" description="Helical" evidence="8">
    <location>
        <begin position="344"/>
        <end position="377"/>
    </location>
</feature>
<sequence length="1015" mass="113323">MRKFTEILLNNRFIVITLSIFLLLYGLYSLKKTPIDALPDLTDTQVIIYSEWIGQAPQVIENQLTYPLVSNMLGLPRVKVVRGYSMPNYSLVYIIFEDGTDLYWARSRVLEKLSYISSQLPSQAKVSLGPDATGVGWVYQYVLYSEKRSLDELWKIQNFYLKYALLSVPNVAEVASVGGFEKEYRVVLYPEHMMHYGLSLEDVIRAIRGSNMEVGGKYVEVNGREFIVRVRGYVREKEGIEKAVIKEVNGVPIRVGDIGKVIETPAFRMGTADFNGLGNTVGGIVVMRFGADAYKTIKEVKEKLEEVKKGLPEDVKIIPVYDRSDLIERSIDHLKRVLLEESVVVIIVIALFLLSLTLSFAVLIFLLLSILGTFIIMNHTGINSNIMSLGGIAIAIGTMVDAAIVLVEAFTRKREEGKDLRTAIVESIAEVGKPIFFALLVVAVSFVPMLALKAQAGRLFGPLVLTKTLAMLVASLLSVILVPILLLYFGKGKVLKEEKNPLVRLLIKAYTPLFHIAVRLRYLMLVLAILAIPASYILFKNVGREFMPDLREGTLLYMPTTAPGISIQEAQRLLTIQGKIIKSFPEVDTVFGKAGRANTSTDPAPLSMIETVITLKPEDQWREGMTYEKLISELDKALQFPGVINSWTMPIKGRIDMITTGVRTPLGIKVFGDNLEEVVRLAQEIEKALYGMEGVMSVYAERTTGATYFEVVPDREKLRLYGLSLEDITGTFERLFSNEPVSLYISGRERYGITLGVPRDYRQDLENMMLPLGEKLVPLKAVAEVKRVESPMEVKSENGLLVAYVYITPRPEASMDKIVEEGTGRIEERVKFPQGYFYTWTGQFEYWKKAVEDLKVIVPMVLATIVVLVYLSLGRVFETFLVLFTMPSSLLGGLLLMYLMDFRLSIASIAGFLALLGIAAEMSIVMVVYIMHALELEKDKGFYEALYSGAVKRIRPKAMTMLTIVASLVPAVLLKGTGSEVISRIALPMLGGIISSFLTALFLIPALYSLRSGQR</sequence>
<keyword evidence="5 8" id="KW-0812">Transmembrane</keyword>
<dbReference type="Gene3D" id="3.30.70.1440">
    <property type="entry name" value="Multidrug efflux transporter AcrB pore domain"/>
    <property type="match status" value="1"/>
</dbReference>
<dbReference type="InterPro" id="IPR004763">
    <property type="entry name" value="CusA-like"/>
</dbReference>
<dbReference type="AlphaFoldDB" id="A0A7C2ZJ51"/>
<feature type="transmembrane region" description="Helical" evidence="8">
    <location>
        <begin position="856"/>
        <end position="873"/>
    </location>
</feature>
<dbReference type="Gene3D" id="3.30.70.1430">
    <property type="entry name" value="Multidrug efflux transporter AcrB pore domain"/>
    <property type="match status" value="2"/>
</dbReference>
<feature type="transmembrane region" description="Helical" evidence="8">
    <location>
        <begin position="431"/>
        <end position="452"/>
    </location>
</feature>
<feature type="transmembrane region" description="Helical" evidence="8">
    <location>
        <begin position="389"/>
        <end position="411"/>
    </location>
</feature>
<keyword evidence="6 8" id="KW-1133">Transmembrane helix</keyword>
<keyword evidence="3" id="KW-0813">Transport</keyword>
<dbReference type="SUPFAM" id="SSF82866">
    <property type="entry name" value="Multidrug efflux transporter AcrB transmembrane domain"/>
    <property type="match status" value="2"/>
</dbReference>
<feature type="transmembrane region" description="Helical" evidence="8">
    <location>
        <begin position="954"/>
        <end position="974"/>
    </location>
</feature>
<dbReference type="PRINTS" id="PR00702">
    <property type="entry name" value="ACRIFLAVINRP"/>
</dbReference>
<dbReference type="InterPro" id="IPR001036">
    <property type="entry name" value="Acrflvin-R"/>
</dbReference>
<comment type="similarity">
    <text evidence="2">Belongs to the resistance-nodulation-cell division (RND) (TC 2.A.6) family.</text>
</comment>
<dbReference type="PANTHER" id="PTHR32063:SF19">
    <property type="entry name" value="CATION EFFLUX SYSTEM PROTEIN CUSA"/>
    <property type="match status" value="1"/>
</dbReference>
<keyword evidence="7 8" id="KW-0472">Membrane</keyword>
<dbReference type="NCBIfam" id="TIGR00914">
    <property type="entry name" value="2A0601"/>
    <property type="match status" value="1"/>
</dbReference>
<protein>
    <submittedName>
        <fullName evidence="9">Efflux RND transporter permease subunit</fullName>
    </submittedName>
</protein>
<organism evidence="9">
    <name type="scientific">Hydrogenobacter sp</name>
    <dbReference type="NCBI Taxonomy" id="2152829"/>
    <lineage>
        <taxon>Bacteria</taxon>
        <taxon>Pseudomonadati</taxon>
        <taxon>Aquificota</taxon>
        <taxon>Aquificia</taxon>
        <taxon>Aquificales</taxon>
        <taxon>Aquificaceae</taxon>
        <taxon>Hydrogenobacter</taxon>
    </lineage>
</organism>
<evidence type="ECO:0000256" key="7">
    <source>
        <dbReference type="ARBA" id="ARBA00023136"/>
    </source>
</evidence>
<feature type="transmembrane region" description="Helical" evidence="8">
    <location>
        <begin position="986"/>
        <end position="1008"/>
    </location>
</feature>
<dbReference type="GO" id="GO:0008324">
    <property type="term" value="F:monoatomic cation transmembrane transporter activity"/>
    <property type="evidence" value="ECO:0007669"/>
    <property type="project" value="InterPro"/>
</dbReference>
<evidence type="ECO:0000256" key="1">
    <source>
        <dbReference type="ARBA" id="ARBA00004651"/>
    </source>
</evidence>
<feature type="transmembrane region" description="Helical" evidence="8">
    <location>
        <begin position="464"/>
        <end position="489"/>
    </location>
</feature>
<dbReference type="Gene3D" id="3.30.2090.10">
    <property type="entry name" value="Multidrug efflux transporter AcrB TolC docking domain, DN and DC subdomains"/>
    <property type="match status" value="2"/>
</dbReference>
<dbReference type="SUPFAM" id="SSF82693">
    <property type="entry name" value="Multidrug efflux transporter AcrB pore domain, PN1, PN2, PC1 and PC2 subdomains"/>
    <property type="match status" value="2"/>
</dbReference>
<evidence type="ECO:0000256" key="8">
    <source>
        <dbReference type="SAM" id="Phobius"/>
    </source>
</evidence>
<dbReference type="Pfam" id="PF00873">
    <property type="entry name" value="ACR_tran"/>
    <property type="match status" value="1"/>
</dbReference>
<dbReference type="InterPro" id="IPR027463">
    <property type="entry name" value="AcrB_DN_DC_subdom"/>
</dbReference>
<evidence type="ECO:0000313" key="9">
    <source>
        <dbReference type="EMBL" id="HEW46827.1"/>
    </source>
</evidence>
<dbReference type="SUPFAM" id="SSF82714">
    <property type="entry name" value="Multidrug efflux transporter AcrB TolC docking domain, DN and DC subdomains"/>
    <property type="match status" value="2"/>
</dbReference>
<dbReference type="Gene3D" id="3.30.70.1320">
    <property type="entry name" value="Multidrug efflux transporter AcrB pore domain like"/>
    <property type="match status" value="1"/>
</dbReference>
<name>A0A7C2ZJ51_9AQUI</name>
<dbReference type="PANTHER" id="PTHR32063">
    <property type="match status" value="1"/>
</dbReference>
<evidence type="ECO:0000256" key="3">
    <source>
        <dbReference type="ARBA" id="ARBA00022448"/>
    </source>
</evidence>
<feature type="transmembrane region" description="Helical" evidence="8">
    <location>
        <begin position="879"/>
        <end position="900"/>
    </location>
</feature>